<evidence type="ECO:0000256" key="1">
    <source>
        <dbReference type="SAM" id="MobiDB-lite"/>
    </source>
</evidence>
<proteinExistence type="predicted"/>
<organism evidence="2">
    <name type="scientific">Lotharella oceanica</name>
    <dbReference type="NCBI Taxonomy" id="641309"/>
    <lineage>
        <taxon>Eukaryota</taxon>
        <taxon>Sar</taxon>
        <taxon>Rhizaria</taxon>
        <taxon>Cercozoa</taxon>
        <taxon>Chlorarachniophyceae</taxon>
        <taxon>Lotharella</taxon>
    </lineage>
</organism>
<protein>
    <submittedName>
        <fullName evidence="2">Uncharacterized protein</fullName>
    </submittedName>
</protein>
<feature type="region of interest" description="Disordered" evidence="1">
    <location>
        <begin position="184"/>
        <end position="222"/>
    </location>
</feature>
<feature type="compositionally biased region" description="Basic and acidic residues" evidence="1">
    <location>
        <begin position="184"/>
        <end position="197"/>
    </location>
</feature>
<name>A0A7S2XDQ7_9EUKA</name>
<dbReference type="InterPro" id="IPR027417">
    <property type="entry name" value="P-loop_NTPase"/>
</dbReference>
<evidence type="ECO:0000313" key="2">
    <source>
        <dbReference type="EMBL" id="CAD9771188.1"/>
    </source>
</evidence>
<dbReference type="AlphaFoldDB" id="A0A7S2XDQ7"/>
<gene>
    <name evidence="2" type="ORF">LSP00402_LOCUS15178</name>
</gene>
<reference evidence="2" key="1">
    <citation type="submission" date="2021-01" db="EMBL/GenBank/DDBJ databases">
        <authorList>
            <person name="Corre E."/>
            <person name="Pelletier E."/>
            <person name="Niang G."/>
            <person name="Scheremetjew M."/>
            <person name="Finn R."/>
            <person name="Kale V."/>
            <person name="Holt S."/>
            <person name="Cochrane G."/>
            <person name="Meng A."/>
            <person name="Brown T."/>
            <person name="Cohen L."/>
        </authorList>
    </citation>
    <scope>NUCLEOTIDE SEQUENCE</scope>
    <source>
        <strain evidence="2">CCMP622</strain>
    </source>
</reference>
<feature type="compositionally biased region" description="Acidic residues" evidence="1">
    <location>
        <begin position="198"/>
        <end position="209"/>
    </location>
</feature>
<sequence length="275" mass="31185">MRLIRARSGELLFQLHLYRRSSPNKPQRNMGNRQATTLSSSRSSFEVIRSRRRVLTLVVGLDDTSRSDFLRSLGTGGRVRSFCPFEGCNCELTDSRGATFLSWNLSKSSVHPTFMRSAAPNRRSLCRSRSHSNRRACIIFLYDPSQSASVSRDLLRLLLNCSSSPNNKDLCPLLVVEMKRSTWREKATDNKDKRELNAEEEVEEEEDTVRDDTSPSSKAASSLHLHEIDNPWRCISYAKTATSDGLAWLAQEMNKPTCFQPRRSSLLSSCLLFAD</sequence>
<dbReference type="Gene3D" id="3.40.50.300">
    <property type="entry name" value="P-loop containing nucleotide triphosphate hydrolases"/>
    <property type="match status" value="1"/>
</dbReference>
<accession>A0A7S2XDQ7</accession>
<dbReference type="EMBL" id="HBHP01024496">
    <property type="protein sequence ID" value="CAD9771188.1"/>
    <property type="molecule type" value="Transcribed_RNA"/>
</dbReference>